<gene>
    <name evidence="2" type="ORF">EL17_00180</name>
</gene>
<dbReference type="STRING" id="1048983.EL17_00180"/>
<proteinExistence type="predicted"/>
<evidence type="ECO:0000313" key="3">
    <source>
        <dbReference type="Proteomes" id="UP000027821"/>
    </source>
</evidence>
<dbReference type="Pfam" id="PF09537">
    <property type="entry name" value="DUF2383"/>
    <property type="match status" value="1"/>
</dbReference>
<dbReference type="EMBL" id="JMIH01000010">
    <property type="protein sequence ID" value="KEO75546.1"/>
    <property type="molecule type" value="Genomic_DNA"/>
</dbReference>
<dbReference type="InterPro" id="IPR011971">
    <property type="entry name" value="CHP02284"/>
</dbReference>
<dbReference type="InterPro" id="IPR012347">
    <property type="entry name" value="Ferritin-like"/>
</dbReference>
<reference evidence="2 3" key="1">
    <citation type="submission" date="2014-04" db="EMBL/GenBank/DDBJ databases">
        <title>Characterization and application of a salt tolerant electro-active bacterium.</title>
        <authorList>
            <person name="Yang L."/>
            <person name="Wei S."/>
            <person name="Tay Q.X.M."/>
        </authorList>
    </citation>
    <scope>NUCLEOTIDE SEQUENCE [LARGE SCALE GENOMIC DNA]</scope>
    <source>
        <strain evidence="2 3">LY1</strain>
    </source>
</reference>
<accession>A0A074KZY2</accession>
<organism evidence="2 3">
    <name type="scientific">Anditalea andensis</name>
    <dbReference type="NCBI Taxonomy" id="1048983"/>
    <lineage>
        <taxon>Bacteria</taxon>
        <taxon>Pseudomonadati</taxon>
        <taxon>Bacteroidota</taxon>
        <taxon>Cytophagia</taxon>
        <taxon>Cytophagales</taxon>
        <taxon>Cytophagaceae</taxon>
        <taxon>Anditalea</taxon>
    </lineage>
</organism>
<dbReference type="NCBIfam" id="TIGR02284">
    <property type="entry name" value="PA2169 family four-helix-bundle protein"/>
    <property type="match status" value="1"/>
</dbReference>
<dbReference type="OrthoDB" id="282393at2"/>
<dbReference type="eggNOG" id="COG1633">
    <property type="taxonomic scope" value="Bacteria"/>
</dbReference>
<dbReference type="Gene3D" id="1.20.1260.10">
    <property type="match status" value="1"/>
</dbReference>
<dbReference type="InterPro" id="IPR019052">
    <property type="entry name" value="DUF2383"/>
</dbReference>
<evidence type="ECO:0000313" key="2">
    <source>
        <dbReference type="EMBL" id="KEO75546.1"/>
    </source>
</evidence>
<protein>
    <recommendedName>
        <fullName evidence="1">DUF2383 domain-containing protein</fullName>
    </recommendedName>
</protein>
<name>A0A074KZY2_9BACT</name>
<dbReference type="RefSeq" id="WP_035069249.1">
    <property type="nucleotide sequence ID" value="NZ_JMIH01000010.1"/>
</dbReference>
<sequence>MQDNRNQLTIDKLHELIQTNEDSVKGYSDAAEHLKDGELSTIFYRLSQQRALFREELKDCVRHLGGNDIENTKMSHTLTRLWMDFKSGLNGSDTVKIIDDCKKADVGAVQSYEEVIKSNPPEYIREIILNQLNLIKGTQTQLEEFKKNPN</sequence>
<dbReference type="AlphaFoldDB" id="A0A074KZY2"/>
<dbReference type="Proteomes" id="UP000027821">
    <property type="component" value="Unassembled WGS sequence"/>
</dbReference>
<dbReference type="SUPFAM" id="SSF47240">
    <property type="entry name" value="Ferritin-like"/>
    <property type="match status" value="1"/>
</dbReference>
<dbReference type="InterPro" id="IPR009078">
    <property type="entry name" value="Ferritin-like_SF"/>
</dbReference>
<comment type="caution">
    <text evidence="2">The sequence shown here is derived from an EMBL/GenBank/DDBJ whole genome shotgun (WGS) entry which is preliminary data.</text>
</comment>
<feature type="domain" description="DUF2383" evidence="1">
    <location>
        <begin position="9"/>
        <end position="117"/>
    </location>
</feature>
<evidence type="ECO:0000259" key="1">
    <source>
        <dbReference type="Pfam" id="PF09537"/>
    </source>
</evidence>
<keyword evidence="3" id="KW-1185">Reference proteome</keyword>